<keyword evidence="1" id="KW-1133">Transmembrane helix</keyword>
<dbReference type="NCBIfam" id="NF041622">
    <property type="entry name" value="KwaA"/>
    <property type="match status" value="1"/>
</dbReference>
<keyword evidence="1" id="KW-0812">Transmembrane</keyword>
<dbReference type="EMBL" id="BPOP01000042">
    <property type="protein sequence ID" value="GJB93293.1"/>
    <property type="molecule type" value="Genomic_DNA"/>
</dbReference>
<sequence>MNTKEKIKLYILSLMFLFVMVIFLSINIEPPSSDSELKYNIAIYYILSNWLPILMLFSIIYCEFIRREFDFELNGSASDSLLVIDCKSENYEHLSFLATYIVPFAGLNFDSPLKLLAYLFLLVVIGIIFVRTDKYYTNPTLSIYGYKLYRATLADHVSHYHSVIVITKHDLKKGQNIAYKFISEDVCFARKINND</sequence>
<evidence type="ECO:0000313" key="2">
    <source>
        <dbReference type="EMBL" id="GJB93293.1"/>
    </source>
</evidence>
<dbReference type="RefSeq" id="WP_041216074.1">
    <property type="nucleotide sequence ID" value="NZ_AP024402.1"/>
</dbReference>
<reference evidence="2 3" key="1">
    <citation type="submission" date="2021-07" db="EMBL/GenBank/DDBJ databases">
        <title>Draft genome sequence of carbapenem-resistant Aeromonas spp. in Japan.</title>
        <authorList>
            <person name="Maehana S."/>
            <person name="Suzuki M."/>
            <person name="Kitasato H."/>
        </authorList>
    </citation>
    <scope>NUCLEOTIDE SEQUENCE [LARGE SCALE GENOMIC DNA]</scope>
    <source>
        <strain evidence="2 3">KAM382</strain>
    </source>
</reference>
<protein>
    <submittedName>
        <fullName evidence="2">Uncharacterized protein</fullName>
    </submittedName>
</protein>
<keyword evidence="1" id="KW-0472">Membrane</keyword>
<dbReference type="AlphaFoldDB" id="A0ABD0BAW0"/>
<feature type="transmembrane region" description="Helical" evidence="1">
    <location>
        <begin position="115"/>
        <end position="132"/>
    </location>
</feature>
<feature type="transmembrane region" description="Helical" evidence="1">
    <location>
        <begin position="7"/>
        <end position="26"/>
    </location>
</feature>
<feature type="transmembrane region" description="Helical" evidence="1">
    <location>
        <begin position="41"/>
        <end position="62"/>
    </location>
</feature>
<organism evidence="2 3">
    <name type="scientific">Aeromonas caviae</name>
    <name type="common">Aeromonas punctata</name>
    <dbReference type="NCBI Taxonomy" id="648"/>
    <lineage>
        <taxon>Bacteria</taxon>
        <taxon>Pseudomonadati</taxon>
        <taxon>Pseudomonadota</taxon>
        <taxon>Gammaproteobacteria</taxon>
        <taxon>Aeromonadales</taxon>
        <taxon>Aeromonadaceae</taxon>
        <taxon>Aeromonas</taxon>
    </lineage>
</organism>
<evidence type="ECO:0000256" key="1">
    <source>
        <dbReference type="SAM" id="Phobius"/>
    </source>
</evidence>
<name>A0ABD0BAW0_AERCA</name>
<evidence type="ECO:0000313" key="3">
    <source>
        <dbReference type="Proteomes" id="UP000737420"/>
    </source>
</evidence>
<dbReference type="InterPro" id="IPR048118">
    <property type="entry name" value="KwaA"/>
</dbReference>
<dbReference type="Proteomes" id="UP000737420">
    <property type="component" value="Unassembled WGS sequence"/>
</dbReference>
<proteinExistence type="predicted"/>
<gene>
    <name evidence="2" type="ORF">KAM382_33540</name>
</gene>
<accession>A0ABD0BAW0</accession>
<comment type="caution">
    <text evidence="2">The sequence shown here is derived from an EMBL/GenBank/DDBJ whole genome shotgun (WGS) entry which is preliminary data.</text>
</comment>